<protein>
    <recommendedName>
        <fullName evidence="2">histidine kinase</fullName>
        <ecNumber evidence="2">2.7.13.3</ecNumber>
    </recommendedName>
</protein>
<dbReference type="InterPro" id="IPR036097">
    <property type="entry name" value="HisK_dim/P_sf"/>
</dbReference>
<dbReference type="EC" id="2.7.13.3" evidence="2"/>
<dbReference type="SMART" id="SM00387">
    <property type="entry name" value="HATPase_c"/>
    <property type="match status" value="1"/>
</dbReference>
<dbReference type="InterPro" id="IPR036890">
    <property type="entry name" value="HATPase_C_sf"/>
</dbReference>
<evidence type="ECO:0000256" key="1">
    <source>
        <dbReference type="ARBA" id="ARBA00000085"/>
    </source>
</evidence>
<keyword evidence="10" id="KW-1185">Reference proteome</keyword>
<comment type="catalytic activity">
    <reaction evidence="1">
        <text>ATP + protein L-histidine = ADP + protein N-phospho-L-histidine.</text>
        <dbReference type="EC" id="2.7.13.3"/>
    </reaction>
</comment>
<evidence type="ECO:0000313" key="10">
    <source>
        <dbReference type="Proteomes" id="UP000051587"/>
    </source>
</evidence>
<evidence type="ECO:0000256" key="4">
    <source>
        <dbReference type="ARBA" id="ARBA00022679"/>
    </source>
</evidence>
<gene>
    <name evidence="9" type="primary">rpfC_4</name>
    <name evidence="9" type="ORF">TG4357_02913</name>
</gene>
<evidence type="ECO:0000256" key="3">
    <source>
        <dbReference type="ARBA" id="ARBA00022553"/>
    </source>
</evidence>
<dbReference type="PANTHER" id="PTHR43711:SF31">
    <property type="entry name" value="HISTIDINE KINASE"/>
    <property type="match status" value="1"/>
</dbReference>
<dbReference type="SMART" id="SM00388">
    <property type="entry name" value="HisKA"/>
    <property type="match status" value="1"/>
</dbReference>
<keyword evidence="7" id="KW-0472">Membrane</keyword>
<evidence type="ECO:0000313" key="9">
    <source>
        <dbReference type="EMBL" id="CUH67274.1"/>
    </source>
</evidence>
<feature type="transmembrane region" description="Helical" evidence="7">
    <location>
        <begin position="101"/>
        <end position="120"/>
    </location>
</feature>
<dbReference type="PANTHER" id="PTHR43711">
    <property type="entry name" value="TWO-COMPONENT HISTIDINE KINASE"/>
    <property type="match status" value="1"/>
</dbReference>
<dbReference type="RefSeq" id="WP_058263619.1">
    <property type="nucleotide sequence ID" value="NZ_CP051181.1"/>
</dbReference>
<dbReference type="CDD" id="cd00082">
    <property type="entry name" value="HisKA"/>
    <property type="match status" value="1"/>
</dbReference>
<dbReference type="InterPro" id="IPR005467">
    <property type="entry name" value="His_kinase_dom"/>
</dbReference>
<keyword evidence="3" id="KW-0597">Phosphoprotein</keyword>
<dbReference type="InterPro" id="IPR004358">
    <property type="entry name" value="Sig_transdc_His_kin-like_C"/>
</dbReference>
<accession>A0A0N7LVU5</accession>
<evidence type="ECO:0000256" key="7">
    <source>
        <dbReference type="SAM" id="Phobius"/>
    </source>
</evidence>
<dbReference type="EMBL" id="CYSA01000026">
    <property type="protein sequence ID" value="CUH67274.1"/>
    <property type="molecule type" value="Genomic_DNA"/>
</dbReference>
<dbReference type="InterPro" id="IPR003594">
    <property type="entry name" value="HATPase_dom"/>
</dbReference>
<reference evidence="9 10" key="1">
    <citation type="submission" date="2015-09" db="EMBL/GenBank/DDBJ databases">
        <authorList>
            <consortium name="Swine Surveillance"/>
        </authorList>
    </citation>
    <scope>NUCLEOTIDE SEQUENCE [LARGE SCALE GENOMIC DNA]</scope>
    <source>
        <strain evidence="9 10">CECT 4357</strain>
    </source>
</reference>
<keyword evidence="5" id="KW-0418">Kinase</keyword>
<dbReference type="PROSITE" id="PS50109">
    <property type="entry name" value="HIS_KIN"/>
    <property type="match status" value="1"/>
</dbReference>
<evidence type="ECO:0000256" key="2">
    <source>
        <dbReference type="ARBA" id="ARBA00012438"/>
    </source>
</evidence>
<dbReference type="PRINTS" id="PR00344">
    <property type="entry name" value="BCTRLSENSOR"/>
</dbReference>
<keyword evidence="6" id="KW-0902">Two-component regulatory system</keyword>
<dbReference type="Proteomes" id="UP000051587">
    <property type="component" value="Unassembled WGS sequence"/>
</dbReference>
<dbReference type="STRING" id="53501.SAMN04488043_101347"/>
<dbReference type="InterPro" id="IPR050736">
    <property type="entry name" value="Sensor_HK_Regulatory"/>
</dbReference>
<feature type="transmembrane region" description="Helical" evidence="7">
    <location>
        <begin position="78"/>
        <end position="94"/>
    </location>
</feature>
<dbReference type="OrthoDB" id="9801651at2"/>
<keyword evidence="7" id="KW-0812">Transmembrane</keyword>
<evidence type="ECO:0000256" key="5">
    <source>
        <dbReference type="ARBA" id="ARBA00022777"/>
    </source>
</evidence>
<organism evidence="9 10">
    <name type="scientific">Thalassovita gelatinovora</name>
    <name type="common">Thalassobius gelatinovorus</name>
    <dbReference type="NCBI Taxonomy" id="53501"/>
    <lineage>
        <taxon>Bacteria</taxon>
        <taxon>Pseudomonadati</taxon>
        <taxon>Pseudomonadota</taxon>
        <taxon>Alphaproteobacteria</taxon>
        <taxon>Rhodobacterales</taxon>
        <taxon>Roseobacteraceae</taxon>
        <taxon>Thalassovita</taxon>
    </lineage>
</organism>
<dbReference type="CDD" id="cd00075">
    <property type="entry name" value="HATPase"/>
    <property type="match status" value="1"/>
</dbReference>
<dbReference type="AlphaFoldDB" id="A0A0N7LVU5"/>
<name>A0A0N7LVU5_THAGE</name>
<proteinExistence type="predicted"/>
<dbReference type="SUPFAM" id="SSF55874">
    <property type="entry name" value="ATPase domain of HSP90 chaperone/DNA topoisomerase II/histidine kinase"/>
    <property type="match status" value="1"/>
</dbReference>
<dbReference type="Pfam" id="PF02518">
    <property type="entry name" value="HATPase_c"/>
    <property type="match status" value="1"/>
</dbReference>
<dbReference type="Pfam" id="PF00512">
    <property type="entry name" value="HisKA"/>
    <property type="match status" value="1"/>
</dbReference>
<dbReference type="Gene3D" id="3.30.565.10">
    <property type="entry name" value="Histidine kinase-like ATPase, C-terminal domain"/>
    <property type="match status" value="1"/>
</dbReference>
<dbReference type="SUPFAM" id="SSF47384">
    <property type="entry name" value="Homodimeric domain of signal transducing histidine kinase"/>
    <property type="match status" value="1"/>
</dbReference>
<keyword evidence="4 9" id="KW-0808">Transferase</keyword>
<dbReference type="GO" id="GO:0000155">
    <property type="term" value="F:phosphorelay sensor kinase activity"/>
    <property type="evidence" value="ECO:0007669"/>
    <property type="project" value="InterPro"/>
</dbReference>
<evidence type="ECO:0000256" key="6">
    <source>
        <dbReference type="ARBA" id="ARBA00023012"/>
    </source>
</evidence>
<feature type="domain" description="Histidine kinase" evidence="8">
    <location>
        <begin position="188"/>
        <end position="404"/>
    </location>
</feature>
<dbReference type="Gene3D" id="1.10.287.130">
    <property type="match status" value="1"/>
</dbReference>
<feature type="transmembrane region" description="Helical" evidence="7">
    <location>
        <begin position="140"/>
        <end position="160"/>
    </location>
</feature>
<sequence>MSYSVLVILIFLSIYSVVSNAILNAPVSTALSAGGFTGLAVSALLHRIGHHNSARILMLLNSNLLLFVSCYFEDPVGNASLIMLAFVGLPFIVFSWRENPIIVMALSILPLILWNILIFTNFGNGAYVEIDVEISKSFSYWHSFLVFFFIALEFWYFDFVTHSYSTALRQSLSAEKKSGRAKTAFLSSMNHELQTPLNAIVGGAELLRKHPQASADILRLADYVGHAGQDILSLMEKSMSYTRVTSGPVNATLRPEDPMELITSILDQINPLIQSKNIDVEITRTCSDLVLTDVRMLSEALTHLIDNAAKYSPEKGKIRIVVTQGLDHMLRISIKDNGSGIPKNKRQQVFLPFERLEQSLGTESGSGVGLTIAKAYITAMSGDIGISSCTDGGTHVWVELPLADR</sequence>
<keyword evidence="7" id="KW-1133">Transmembrane helix</keyword>
<dbReference type="InterPro" id="IPR003661">
    <property type="entry name" value="HisK_dim/P_dom"/>
</dbReference>
<evidence type="ECO:0000259" key="8">
    <source>
        <dbReference type="PROSITE" id="PS50109"/>
    </source>
</evidence>